<dbReference type="RefSeq" id="WP_125227067.1">
    <property type="nucleotide sequence ID" value="NZ_RQYT01000004.1"/>
</dbReference>
<dbReference type="SUPFAM" id="SSF109854">
    <property type="entry name" value="DinB/YfiT-like putative metalloenzymes"/>
    <property type="match status" value="1"/>
</dbReference>
<gene>
    <name evidence="1" type="ORF">EII35_03445</name>
</gene>
<evidence type="ECO:0000313" key="2">
    <source>
        <dbReference type="Proteomes" id="UP000280935"/>
    </source>
</evidence>
<accession>A0A3P1WX78</accession>
<dbReference type="Pfam" id="PF04978">
    <property type="entry name" value="MST"/>
    <property type="match status" value="1"/>
</dbReference>
<evidence type="ECO:0000313" key="1">
    <source>
        <dbReference type="EMBL" id="RRD50795.1"/>
    </source>
</evidence>
<dbReference type="Gene3D" id="1.20.120.450">
    <property type="entry name" value="dinb family like domain"/>
    <property type="match status" value="1"/>
</dbReference>
<reference evidence="1 2" key="1">
    <citation type="submission" date="2018-11" db="EMBL/GenBank/DDBJ databases">
        <title>Genomes From Bacteria Associated with the Canine Oral Cavity: a Test Case for Automated Genome-Based Taxonomic Assignment.</title>
        <authorList>
            <person name="Coil D.A."/>
            <person name="Jospin G."/>
            <person name="Darling A.E."/>
            <person name="Wallis C."/>
            <person name="Davis I.J."/>
            <person name="Harris S."/>
            <person name="Eisen J.A."/>
            <person name="Holcombe L.J."/>
            <person name="O'Flynn C."/>
        </authorList>
    </citation>
    <scope>NUCLEOTIDE SEQUENCE [LARGE SCALE GENOMIC DNA]</scope>
    <source>
        <strain evidence="1 2">OH2822_COT-296</strain>
    </source>
</reference>
<name>A0A3P1WX78_9ACTN</name>
<dbReference type="InterPro" id="IPR007061">
    <property type="entry name" value="MST-like"/>
</dbReference>
<dbReference type="Proteomes" id="UP000280935">
    <property type="component" value="Unassembled WGS sequence"/>
</dbReference>
<proteinExistence type="predicted"/>
<comment type="caution">
    <text evidence="1">The sequence shown here is derived from an EMBL/GenBank/DDBJ whole genome shotgun (WGS) entry which is preliminary data.</text>
</comment>
<dbReference type="EMBL" id="RQYT01000004">
    <property type="protein sequence ID" value="RRD50795.1"/>
    <property type="molecule type" value="Genomic_DNA"/>
</dbReference>
<protein>
    <submittedName>
        <fullName evidence="1">DinB family protein</fullName>
    </submittedName>
</protein>
<organism evidence="1 2">
    <name type="scientific">Arachnia propionica</name>
    <dbReference type="NCBI Taxonomy" id="1750"/>
    <lineage>
        <taxon>Bacteria</taxon>
        <taxon>Bacillati</taxon>
        <taxon>Actinomycetota</taxon>
        <taxon>Actinomycetes</taxon>
        <taxon>Propionibacteriales</taxon>
        <taxon>Propionibacteriaceae</taxon>
        <taxon>Arachnia</taxon>
    </lineage>
</organism>
<dbReference type="AlphaFoldDB" id="A0A3P1WX78"/>
<sequence>MAATRPEAPTKADEEGTLLGFLDFLRATVAMKTADLTDEQLQTLHPSSAMTLAGLVKHLAFVEAYWFIAVLSERGLPEPWASVDRATDPDWEWVTAAEHTGAELHAMWQDSILRSRVAWAEFRTRNDLTTTVPHGDERVSARWLLTHMIEEYARHCGHADLLREAIDGVTGE</sequence>
<dbReference type="InterPro" id="IPR034660">
    <property type="entry name" value="DinB/YfiT-like"/>
</dbReference>
<dbReference type="OrthoDB" id="4548523at2"/>